<sequence length="490" mass="54876">MEPQALLEWCQDCQANPTYCLALIIAEANLNSRQIYQLMDEMSPFGRCLIVDRKTDNKDVKTCVLLQMEDPINPDDVPFMMTFGSEKYQCNLVLPASPVSVITSDGDVEHPAAGNREVNNPSLAANPCGPSAAIGADILTALGNLVEKCVRPIQPHSGFGYRKLHFFSGKQPTPEGEDDFEAWMDQATQALEEWDVPESQKKQRITESLMGPAADVIRALKQSKRDCCATDYLQALHDVYGRTENVAELMYQFEHTYQEKDESMSDYIPRLEKILHHIILKKGMDPYMADQLRVKQILNGAQPNDPIMWKLRIPKEDRAVPTYPQLIKQVREEEALIEAKLLPTSKSMTSNKVKPGGEAIRIVQASTGVIAPEQSEIHNRLDALSEMVERIAKIQLAALEKDTKCRSDIVCCEKPTSSQAQDFHLTYENTPAPGPPQLNRTKGVLGFCHRCGEDGHYKRQCRNAENAQKVVAKLLAKERGKAQGNFRGPQ</sequence>
<evidence type="ECO:0000313" key="4">
    <source>
        <dbReference type="RefSeq" id="XP_041423633.1"/>
    </source>
</evidence>
<evidence type="ECO:0000259" key="2">
    <source>
        <dbReference type="PROSITE" id="PS50158"/>
    </source>
</evidence>
<dbReference type="InterPro" id="IPR048270">
    <property type="entry name" value="PNMA_C"/>
</dbReference>
<reference evidence="4" key="1">
    <citation type="submission" date="2025-08" db="UniProtKB">
        <authorList>
            <consortium name="RefSeq"/>
        </authorList>
    </citation>
    <scope>IDENTIFICATION</scope>
    <source>
        <strain evidence="4">J_2021</strain>
        <tissue evidence="4">Erythrocytes</tissue>
    </source>
</reference>
<dbReference type="SUPFAM" id="SSF57756">
    <property type="entry name" value="Retrovirus zinc finger-like domains"/>
    <property type="match status" value="1"/>
</dbReference>
<keyword evidence="1" id="KW-0862">Zinc</keyword>
<organism evidence="3 4">
    <name type="scientific">Xenopus laevis</name>
    <name type="common">African clawed frog</name>
    <dbReference type="NCBI Taxonomy" id="8355"/>
    <lineage>
        <taxon>Eukaryota</taxon>
        <taxon>Metazoa</taxon>
        <taxon>Chordata</taxon>
        <taxon>Craniata</taxon>
        <taxon>Vertebrata</taxon>
        <taxon>Euteleostomi</taxon>
        <taxon>Amphibia</taxon>
        <taxon>Batrachia</taxon>
        <taxon>Anura</taxon>
        <taxon>Pipoidea</taxon>
        <taxon>Pipidae</taxon>
        <taxon>Xenopodinae</taxon>
        <taxon>Xenopus</taxon>
        <taxon>Xenopus</taxon>
    </lineage>
</organism>
<feature type="domain" description="CCHC-type" evidence="2">
    <location>
        <begin position="448"/>
        <end position="463"/>
    </location>
</feature>
<dbReference type="OrthoDB" id="9908294at2759"/>
<gene>
    <name evidence="4" type="primary">LOC121395116</name>
</gene>
<protein>
    <submittedName>
        <fullName evidence="4">Paraneoplastic antigen Ma1 homolog</fullName>
    </submittedName>
</protein>
<dbReference type="InterPro" id="IPR001878">
    <property type="entry name" value="Znf_CCHC"/>
</dbReference>
<evidence type="ECO:0000313" key="3">
    <source>
        <dbReference type="Proteomes" id="UP000186698"/>
    </source>
</evidence>
<keyword evidence="3" id="KW-1185">Reference proteome</keyword>
<dbReference type="InterPro" id="IPR026523">
    <property type="entry name" value="PNMA"/>
</dbReference>
<dbReference type="KEGG" id="xla:121395116"/>
<dbReference type="InterPro" id="IPR036875">
    <property type="entry name" value="Znf_CCHC_sf"/>
</dbReference>
<dbReference type="Proteomes" id="UP000186698">
    <property type="component" value="Chromosome 6S"/>
</dbReference>
<dbReference type="RefSeq" id="XP_041423633.1">
    <property type="nucleotide sequence ID" value="XM_041567699.1"/>
</dbReference>
<evidence type="ECO:0000256" key="1">
    <source>
        <dbReference type="PROSITE-ProRule" id="PRU00047"/>
    </source>
</evidence>
<keyword evidence="1" id="KW-0863">Zinc-finger</keyword>
<dbReference type="GO" id="GO:0003676">
    <property type="term" value="F:nucleic acid binding"/>
    <property type="evidence" value="ECO:0007669"/>
    <property type="project" value="InterPro"/>
</dbReference>
<dbReference type="AlphaFoldDB" id="A0A8J1L273"/>
<proteinExistence type="predicted"/>
<dbReference type="PANTHER" id="PTHR23095">
    <property type="entry name" value="PARANEOPLASTIC ANTIGEN"/>
    <property type="match status" value="1"/>
</dbReference>
<keyword evidence="1" id="KW-0479">Metal-binding</keyword>
<dbReference type="PANTHER" id="PTHR23095:SF50">
    <property type="entry name" value="PARANEOPLASTIC ANTIGEN MA2-LIKE"/>
    <property type="match status" value="1"/>
</dbReference>
<accession>A0A8J1L273</accession>
<dbReference type="Pfam" id="PF14893">
    <property type="entry name" value="PNMA"/>
    <property type="match status" value="1"/>
</dbReference>
<dbReference type="PROSITE" id="PS50158">
    <property type="entry name" value="ZF_CCHC"/>
    <property type="match status" value="1"/>
</dbReference>
<dbReference type="CTD" id="121395116"/>
<dbReference type="GO" id="GO:0008270">
    <property type="term" value="F:zinc ion binding"/>
    <property type="evidence" value="ECO:0007669"/>
    <property type="project" value="UniProtKB-KW"/>
</dbReference>
<name>A0A8J1L273_XENLA</name>
<dbReference type="GeneID" id="121395116"/>